<comment type="caution">
    <text evidence="3">The sequence shown here is derived from an EMBL/GenBank/DDBJ whole genome shotgun (WGS) entry which is preliminary data.</text>
</comment>
<evidence type="ECO:0000313" key="3">
    <source>
        <dbReference type="EMBL" id="GLK68482.1"/>
    </source>
</evidence>
<accession>A0A9W6J170</accession>
<feature type="chain" id="PRO_5040849868" description="SCP domain-containing protein" evidence="1">
    <location>
        <begin position="23"/>
        <end position="216"/>
    </location>
</feature>
<name>A0A9W6J170_9HYPH</name>
<dbReference type="Gene3D" id="3.40.33.10">
    <property type="entry name" value="CAP"/>
    <property type="match status" value="1"/>
</dbReference>
<dbReference type="SUPFAM" id="SSF55797">
    <property type="entry name" value="PR-1-like"/>
    <property type="match status" value="1"/>
</dbReference>
<evidence type="ECO:0000313" key="4">
    <source>
        <dbReference type="Proteomes" id="UP001143372"/>
    </source>
</evidence>
<evidence type="ECO:0000256" key="1">
    <source>
        <dbReference type="SAM" id="SignalP"/>
    </source>
</evidence>
<dbReference type="PANTHER" id="PTHR31157">
    <property type="entry name" value="SCP DOMAIN-CONTAINING PROTEIN"/>
    <property type="match status" value="1"/>
</dbReference>
<dbReference type="AlphaFoldDB" id="A0A9W6J170"/>
<keyword evidence="1" id="KW-0732">Signal</keyword>
<reference evidence="3" key="2">
    <citation type="submission" date="2023-01" db="EMBL/GenBank/DDBJ databases">
        <authorList>
            <person name="Sun Q."/>
            <person name="Evtushenko L."/>
        </authorList>
    </citation>
    <scope>NUCLEOTIDE SEQUENCE</scope>
    <source>
        <strain evidence="3">VKM B-2347</strain>
    </source>
</reference>
<dbReference type="PANTHER" id="PTHR31157:SF1">
    <property type="entry name" value="SCP DOMAIN-CONTAINING PROTEIN"/>
    <property type="match status" value="1"/>
</dbReference>
<keyword evidence="4" id="KW-1185">Reference proteome</keyword>
<dbReference type="CDD" id="cd05379">
    <property type="entry name" value="CAP_bacterial"/>
    <property type="match status" value="1"/>
</dbReference>
<reference evidence="3" key="1">
    <citation type="journal article" date="2014" name="Int. J. Syst. Evol. Microbiol.">
        <title>Complete genome sequence of Corynebacterium casei LMG S-19264T (=DSM 44701T), isolated from a smear-ripened cheese.</title>
        <authorList>
            <consortium name="US DOE Joint Genome Institute (JGI-PGF)"/>
            <person name="Walter F."/>
            <person name="Albersmeier A."/>
            <person name="Kalinowski J."/>
            <person name="Ruckert C."/>
        </authorList>
    </citation>
    <scope>NUCLEOTIDE SEQUENCE</scope>
    <source>
        <strain evidence="3">VKM B-2347</strain>
    </source>
</reference>
<feature type="signal peptide" evidence="1">
    <location>
        <begin position="1"/>
        <end position="22"/>
    </location>
</feature>
<dbReference type="RefSeq" id="WP_271168720.1">
    <property type="nucleotide sequence ID" value="NZ_BSFI01000008.1"/>
</dbReference>
<organism evidence="3 4">
    <name type="scientific">Hansschlegelia plantiphila</name>
    <dbReference type="NCBI Taxonomy" id="374655"/>
    <lineage>
        <taxon>Bacteria</taxon>
        <taxon>Pseudomonadati</taxon>
        <taxon>Pseudomonadota</taxon>
        <taxon>Alphaproteobacteria</taxon>
        <taxon>Hyphomicrobiales</taxon>
        <taxon>Methylopilaceae</taxon>
        <taxon>Hansschlegelia</taxon>
    </lineage>
</organism>
<proteinExistence type="predicted"/>
<dbReference type="Proteomes" id="UP001143372">
    <property type="component" value="Unassembled WGS sequence"/>
</dbReference>
<evidence type="ECO:0000259" key="2">
    <source>
        <dbReference type="Pfam" id="PF00188"/>
    </source>
</evidence>
<dbReference type="Pfam" id="PF00188">
    <property type="entry name" value="CAP"/>
    <property type="match status" value="1"/>
</dbReference>
<sequence>MTSSTTLRALRCGLLGAAAALAGCSSQAPAPRPGGTPSVYQSQTAPGARLDKQAAADMVSEFRRGRGLPPVTLDASLNRFAEAQASAMAASGKLSHDVAGSLKSRIAASGIRNGGFYENIGAGHDNLADAFTGWRSSPPHMKNMLQPKADRVGIAAVRAPGSRYEVFWAMELSNSNDPRPMASADRPAVTAAQINNSIPPFPIGASPAGIYVGGMR</sequence>
<dbReference type="EMBL" id="BSFI01000008">
    <property type="protein sequence ID" value="GLK68482.1"/>
    <property type="molecule type" value="Genomic_DNA"/>
</dbReference>
<dbReference type="InterPro" id="IPR014044">
    <property type="entry name" value="CAP_dom"/>
</dbReference>
<feature type="domain" description="SCP" evidence="2">
    <location>
        <begin position="57"/>
        <end position="169"/>
    </location>
</feature>
<gene>
    <name evidence="3" type="ORF">GCM10008179_21200</name>
</gene>
<protein>
    <recommendedName>
        <fullName evidence="2">SCP domain-containing protein</fullName>
    </recommendedName>
</protein>
<dbReference type="InterPro" id="IPR035940">
    <property type="entry name" value="CAP_sf"/>
</dbReference>